<dbReference type="PATRIC" id="fig|742737.3.peg.4759"/>
<dbReference type="InterPro" id="IPR006059">
    <property type="entry name" value="SBP"/>
</dbReference>
<reference evidence="7 8" key="1">
    <citation type="submission" date="2011-08" db="EMBL/GenBank/DDBJ databases">
        <title>The Genome Sequence of Clostridium hathewayi WAL-18680.</title>
        <authorList>
            <consortium name="The Broad Institute Genome Sequencing Platform"/>
            <person name="Earl A."/>
            <person name="Ward D."/>
            <person name="Feldgarden M."/>
            <person name="Gevers D."/>
            <person name="Finegold S.M."/>
            <person name="Summanen P.H."/>
            <person name="Molitoris D.R."/>
            <person name="Song M."/>
            <person name="Daigneault M."/>
            <person name="Allen-Vercoe E."/>
            <person name="Young S.K."/>
            <person name="Zeng Q."/>
            <person name="Gargeya S."/>
            <person name="Fitzgerald M."/>
            <person name="Haas B."/>
            <person name="Abouelleil A."/>
            <person name="Alvarado L."/>
            <person name="Arachchi H.M."/>
            <person name="Berlin A."/>
            <person name="Brown A."/>
            <person name="Chapman S.B."/>
            <person name="Chen Z."/>
            <person name="Dunbar C."/>
            <person name="Freedman E."/>
            <person name="Gearin G."/>
            <person name="Gellesch M."/>
            <person name="Goldberg J."/>
            <person name="Griggs A."/>
            <person name="Gujja S."/>
            <person name="Heiman D."/>
            <person name="Howarth C."/>
            <person name="Larson L."/>
            <person name="Lui A."/>
            <person name="MacDonald P.J.P."/>
            <person name="Montmayeur A."/>
            <person name="Murphy C."/>
            <person name="Neiman D."/>
            <person name="Pearson M."/>
            <person name="Priest M."/>
            <person name="Roberts A."/>
            <person name="Saif S."/>
            <person name="Shea T."/>
            <person name="Shenoy N."/>
            <person name="Sisk P."/>
            <person name="Stolte C."/>
            <person name="Sykes S."/>
            <person name="Wortman J."/>
            <person name="Nusbaum C."/>
            <person name="Birren B."/>
        </authorList>
    </citation>
    <scope>NUCLEOTIDE SEQUENCE [LARGE SCALE GENOMIC DNA]</scope>
    <source>
        <strain evidence="7 8">WAL-18680</strain>
    </source>
</reference>
<dbReference type="SUPFAM" id="SSF53850">
    <property type="entry name" value="Periplasmic binding protein-like II"/>
    <property type="match status" value="1"/>
</dbReference>
<feature type="region of interest" description="Disordered" evidence="5">
    <location>
        <begin position="23"/>
        <end position="48"/>
    </location>
</feature>
<dbReference type="PANTHER" id="PTHR43649:SF31">
    <property type="entry name" value="SN-GLYCEROL-3-PHOSPHATE-BINDING PERIPLASMIC PROTEIN UGPB"/>
    <property type="match status" value="1"/>
</dbReference>
<proteinExistence type="inferred from homology"/>
<comment type="caution">
    <text evidence="7">The sequence shown here is derived from an EMBL/GenBank/DDBJ whole genome shotgun (WGS) entry which is preliminary data.</text>
</comment>
<evidence type="ECO:0000256" key="2">
    <source>
        <dbReference type="ARBA" id="ARBA00008520"/>
    </source>
</evidence>
<dbReference type="Gene3D" id="3.40.190.10">
    <property type="entry name" value="Periplasmic binding protein-like II"/>
    <property type="match status" value="2"/>
</dbReference>
<dbReference type="InterPro" id="IPR050490">
    <property type="entry name" value="Bact_solute-bd_prot1"/>
</dbReference>
<keyword evidence="8" id="KW-1185">Reference proteome</keyword>
<dbReference type="HOGENOM" id="CLU_031285_12_0_9"/>
<name>G5IMP4_9FIRM</name>
<dbReference type="AlphaFoldDB" id="G5IMP4"/>
<evidence type="ECO:0000256" key="5">
    <source>
        <dbReference type="SAM" id="MobiDB-lite"/>
    </source>
</evidence>
<organism evidence="7 8">
    <name type="scientific">Hungatella hathewayi WAL-18680</name>
    <dbReference type="NCBI Taxonomy" id="742737"/>
    <lineage>
        <taxon>Bacteria</taxon>
        <taxon>Bacillati</taxon>
        <taxon>Bacillota</taxon>
        <taxon>Clostridia</taxon>
        <taxon>Lachnospirales</taxon>
        <taxon>Lachnospiraceae</taxon>
        <taxon>Hungatella</taxon>
    </lineage>
</organism>
<keyword evidence="3" id="KW-0813">Transport</keyword>
<evidence type="ECO:0000256" key="6">
    <source>
        <dbReference type="SAM" id="SignalP"/>
    </source>
</evidence>
<gene>
    <name evidence="7" type="ORF">HMPREF9473_04772</name>
</gene>
<dbReference type="GO" id="GO:0030313">
    <property type="term" value="C:cell envelope"/>
    <property type="evidence" value="ECO:0007669"/>
    <property type="project" value="UniProtKB-SubCell"/>
</dbReference>
<evidence type="ECO:0000313" key="7">
    <source>
        <dbReference type="EMBL" id="EHI57663.1"/>
    </source>
</evidence>
<dbReference type="RefSeq" id="WP_006782760.1">
    <property type="nucleotide sequence ID" value="NZ_CP040506.1"/>
</dbReference>
<comment type="subcellular location">
    <subcellularLocation>
        <location evidence="1">Cell envelope</location>
    </subcellularLocation>
</comment>
<comment type="similarity">
    <text evidence="2">Belongs to the bacterial solute-binding protein 1 family.</text>
</comment>
<dbReference type="Pfam" id="PF01547">
    <property type="entry name" value="SBP_bac_1"/>
    <property type="match status" value="1"/>
</dbReference>
<sequence length="452" mass="50075">MRKLTAIMLTAAMVGTMLSGCGSNTASETQAPAGSSQAATNGETTGASGKNVTIRFATQSMTDTTAPVLLSILDQFQKDYPNVKLEIEESPGNDLITKINTDIMGDNTPDIFTFWRPESKWNVDKYIEKGAIADLTEMVNTDPFFEDLFPEYAWKTATVDGKVYCIPRSNFYIEFLVNKAVFDQYGVDLPTDWDKLKEACVKLKENGIIPWCVDTKEGMDDSSRLFNAIINRAVGNEKGLELLKGNESFQQEDVIRALDYFLEVSSGYAPEDGPVLSISQAVTKYLNTGKAGMVLSNCTVIDKNLTDDILKDLVVMDLPLTPVSVIEKPSLEQDLTNLVYISADAYADADKQQYVVELMKRIVSKETAKRYVEEERMAVPHLNLDVDPSKVTDLQREASALAEKAPGDKWLLSFAKPGPVDNFRIVINESWYGTYKTGAEMAVALDNALYQK</sequence>
<evidence type="ECO:0000256" key="4">
    <source>
        <dbReference type="ARBA" id="ARBA00022729"/>
    </source>
</evidence>
<feature type="signal peptide" evidence="6">
    <location>
        <begin position="1"/>
        <end position="26"/>
    </location>
</feature>
<dbReference type="OrthoDB" id="41208at2"/>
<dbReference type="Proteomes" id="UP000005384">
    <property type="component" value="Unassembled WGS sequence"/>
</dbReference>
<accession>G5IMP4</accession>
<evidence type="ECO:0000256" key="1">
    <source>
        <dbReference type="ARBA" id="ARBA00004196"/>
    </source>
</evidence>
<protein>
    <submittedName>
        <fullName evidence="7">Uncharacterized protein</fullName>
    </submittedName>
</protein>
<evidence type="ECO:0000313" key="8">
    <source>
        <dbReference type="Proteomes" id="UP000005384"/>
    </source>
</evidence>
<dbReference type="PANTHER" id="PTHR43649">
    <property type="entry name" value="ARABINOSE-BINDING PROTEIN-RELATED"/>
    <property type="match status" value="1"/>
</dbReference>
<dbReference type="PROSITE" id="PS51257">
    <property type="entry name" value="PROKAR_LIPOPROTEIN"/>
    <property type="match status" value="1"/>
</dbReference>
<keyword evidence="4 6" id="KW-0732">Signal</keyword>
<evidence type="ECO:0000256" key="3">
    <source>
        <dbReference type="ARBA" id="ARBA00022448"/>
    </source>
</evidence>
<dbReference type="EMBL" id="ADLN01000120">
    <property type="protein sequence ID" value="EHI57663.1"/>
    <property type="molecule type" value="Genomic_DNA"/>
</dbReference>
<feature type="chain" id="PRO_5003478762" evidence="6">
    <location>
        <begin position="27"/>
        <end position="452"/>
    </location>
</feature>